<dbReference type="InterPro" id="IPR013216">
    <property type="entry name" value="Methyltransf_11"/>
</dbReference>
<evidence type="ECO:0000313" key="4">
    <source>
        <dbReference type="EMBL" id="WFG39930.1"/>
    </source>
</evidence>
<evidence type="ECO:0000313" key="3">
    <source>
        <dbReference type="EMBL" id="MDG0867702.1"/>
    </source>
</evidence>
<keyword evidence="5" id="KW-1185">Reference proteome</keyword>
<dbReference type="CDD" id="cd02440">
    <property type="entry name" value="AdoMet_MTases"/>
    <property type="match status" value="1"/>
</dbReference>
<reference evidence="4" key="2">
    <citation type="journal article" date="2023" name="Nat. Commun.">
        <title>Cultivation of marine bacteria of the SAR202 clade.</title>
        <authorList>
            <person name="Lim Y."/>
            <person name="Seo J.H."/>
            <person name="Giovannoni S.J."/>
            <person name="Kang I."/>
            <person name="Cho J.C."/>
        </authorList>
    </citation>
    <scope>NUCLEOTIDE SEQUENCE</scope>
    <source>
        <strain evidence="4">JH1073</strain>
    </source>
</reference>
<dbReference type="Proteomes" id="UP001219901">
    <property type="component" value="Chromosome"/>
</dbReference>
<reference evidence="5 6" key="1">
    <citation type="submission" date="2019-11" db="EMBL/GenBank/DDBJ databases">
        <authorList>
            <person name="Cho J.-C."/>
        </authorList>
    </citation>
    <scope>NUCLEOTIDE SEQUENCE [LARGE SCALE GENOMIC DNA]</scope>
    <source>
        <strain evidence="4 5">JH1073</strain>
        <strain evidence="3 6">JH702</strain>
    </source>
</reference>
<evidence type="ECO:0000313" key="5">
    <source>
        <dbReference type="Proteomes" id="UP001219901"/>
    </source>
</evidence>
<organism evidence="4 5">
    <name type="scientific">Candidatus Lucifugimonas marina</name>
    <dbReference type="NCBI Taxonomy" id="3038979"/>
    <lineage>
        <taxon>Bacteria</taxon>
        <taxon>Bacillati</taxon>
        <taxon>Chloroflexota</taxon>
        <taxon>Dehalococcoidia</taxon>
        <taxon>SAR202 cluster</taxon>
        <taxon>Candidatus Lucifugimonadales</taxon>
        <taxon>Candidatus Lucifugimonadaceae</taxon>
        <taxon>Candidatus Lucifugimonas</taxon>
    </lineage>
</organism>
<keyword evidence="4" id="KW-0489">Methyltransferase</keyword>
<dbReference type="InterPro" id="IPR029063">
    <property type="entry name" value="SAM-dependent_MTases_sf"/>
</dbReference>
<evidence type="ECO:0000259" key="2">
    <source>
        <dbReference type="Pfam" id="PF08241"/>
    </source>
</evidence>
<dbReference type="PANTHER" id="PTHR44068:SF11">
    <property type="entry name" value="GERANYL DIPHOSPHATE 2-C-METHYLTRANSFERASE"/>
    <property type="match status" value="1"/>
</dbReference>
<keyword evidence="1" id="KW-0808">Transferase</keyword>
<dbReference type="EMBL" id="CP046147">
    <property type="protein sequence ID" value="WFG39930.1"/>
    <property type="molecule type" value="Genomic_DNA"/>
</dbReference>
<name>A0AAJ5ZIC3_9CHLR</name>
<accession>A0AAJ5ZIC3</accession>
<dbReference type="Gene3D" id="3.40.50.150">
    <property type="entry name" value="Vaccinia Virus protein VP39"/>
    <property type="match status" value="1"/>
</dbReference>
<dbReference type="EMBL" id="WMBE01000003">
    <property type="protein sequence ID" value="MDG0867702.1"/>
    <property type="molecule type" value="Genomic_DNA"/>
</dbReference>
<dbReference type="PANTHER" id="PTHR44068">
    <property type="entry name" value="ZGC:194242"/>
    <property type="match status" value="1"/>
</dbReference>
<feature type="domain" description="Methyltransferase type 11" evidence="2">
    <location>
        <begin position="80"/>
        <end position="177"/>
    </location>
</feature>
<reference evidence="5" key="3">
    <citation type="submission" date="2023-06" db="EMBL/GenBank/DDBJ databases">
        <title>Pangenomics reveal diversification of enzyme families and niche specialization in globally abundant SAR202 bacteria.</title>
        <authorList>
            <person name="Saw J.H.W."/>
        </authorList>
    </citation>
    <scope>NUCLEOTIDE SEQUENCE [LARGE SCALE GENOMIC DNA]</scope>
    <source>
        <strain evidence="5">JH1073</strain>
    </source>
</reference>
<dbReference type="InterPro" id="IPR050447">
    <property type="entry name" value="Erg6_SMT_methyltransf"/>
</dbReference>
<proteinExistence type="predicted"/>
<evidence type="ECO:0000313" key="6">
    <source>
        <dbReference type="Proteomes" id="UP001321249"/>
    </source>
</evidence>
<dbReference type="GO" id="GO:0008757">
    <property type="term" value="F:S-adenosylmethionine-dependent methyltransferase activity"/>
    <property type="evidence" value="ECO:0007669"/>
    <property type="project" value="InterPro"/>
</dbReference>
<dbReference type="GO" id="GO:0032259">
    <property type="term" value="P:methylation"/>
    <property type="evidence" value="ECO:0007669"/>
    <property type="project" value="UniProtKB-KW"/>
</dbReference>
<dbReference type="SUPFAM" id="SSF53335">
    <property type="entry name" value="S-adenosyl-L-methionine-dependent methyltransferases"/>
    <property type="match status" value="1"/>
</dbReference>
<gene>
    <name evidence="3" type="ORF">GKO46_11550</name>
    <name evidence="4" type="ORF">GKO48_09985</name>
</gene>
<evidence type="ECO:0000256" key="1">
    <source>
        <dbReference type="ARBA" id="ARBA00022679"/>
    </source>
</evidence>
<dbReference type="Proteomes" id="UP001321249">
    <property type="component" value="Unassembled WGS sequence"/>
</dbReference>
<dbReference type="AlphaFoldDB" id="A0AAJ5ZIC3"/>
<protein>
    <submittedName>
        <fullName evidence="4">Methyltransferase domain-containing protein</fullName>
    </submittedName>
</protein>
<dbReference type="Pfam" id="PF08241">
    <property type="entry name" value="Methyltransf_11"/>
    <property type="match status" value="1"/>
</dbReference>
<sequence length="285" mass="30659">MGIVTVTIRSLSFVSNEVANHYTQGSLGDRIEAGLKQTVADNSAVTIDDLAPVDEFHIGGRSASVHLFDQLNLSPEDKVLDVGAGIGGTARFVAQTYGSDVTGIDLTPEFCEVADRLSNLVGLGDKVNVIEGSALDMPFEDDSFSVAYMMHVGMNIEDKTALYKEIRRVLKPGGILAVYDVLQGPNFEQITFPVPWATVPETSFLATADEMQKHLRNAGYSIDSVADRTEFAKEFFAAIIPPPGGTPPPLGIHLIIGNEAPTKLKNMVVNINAGLCGPWEIIARK</sequence>